<reference evidence="1 2" key="1">
    <citation type="submission" date="2016-10" db="EMBL/GenBank/DDBJ databases">
        <authorList>
            <person name="de Groot N.N."/>
        </authorList>
    </citation>
    <scope>NUCLEOTIDE SEQUENCE [LARGE SCALE GENOMIC DNA]</scope>
    <source>
        <strain evidence="1 2">DSM 15283</strain>
    </source>
</reference>
<evidence type="ECO:0000313" key="2">
    <source>
        <dbReference type="Proteomes" id="UP000199144"/>
    </source>
</evidence>
<accession>A0A1I4QPJ2</accession>
<organism evidence="1 2">
    <name type="scientific">Shimia aestuarii</name>
    <dbReference type="NCBI Taxonomy" id="254406"/>
    <lineage>
        <taxon>Bacteria</taxon>
        <taxon>Pseudomonadati</taxon>
        <taxon>Pseudomonadota</taxon>
        <taxon>Alphaproteobacteria</taxon>
        <taxon>Rhodobacterales</taxon>
        <taxon>Roseobacteraceae</taxon>
    </lineage>
</organism>
<sequence length="70" mass="7764">MRDLDQRLLAAHADNDRSALVTLYSQAAEAASDDIARGFYLTHAYVFALESDHPDAADLRARLKAMGRED</sequence>
<dbReference type="Proteomes" id="UP000199144">
    <property type="component" value="Unassembled WGS sequence"/>
</dbReference>
<dbReference type="AlphaFoldDB" id="A0A1I4QPJ2"/>
<dbReference type="RefSeq" id="WP_093094787.1">
    <property type="nucleotide sequence ID" value="NZ_FOTQ01000007.1"/>
</dbReference>
<evidence type="ECO:0000313" key="1">
    <source>
        <dbReference type="EMBL" id="SFM42002.1"/>
    </source>
</evidence>
<keyword evidence="2" id="KW-1185">Reference proteome</keyword>
<protein>
    <submittedName>
        <fullName evidence="1">Uncharacterized protein</fullName>
    </submittedName>
</protein>
<dbReference type="EMBL" id="FOTQ01000007">
    <property type="protein sequence ID" value="SFM42002.1"/>
    <property type="molecule type" value="Genomic_DNA"/>
</dbReference>
<dbReference type="OrthoDB" id="7864216at2"/>
<dbReference type="STRING" id="254406.SAMN04488042_10775"/>
<name>A0A1I4QPJ2_9RHOB</name>
<proteinExistence type="predicted"/>
<gene>
    <name evidence="1" type="ORF">SAMN04488042_10775</name>
</gene>